<reference evidence="2" key="1">
    <citation type="submission" date="2021-03" db="EMBL/GenBank/DDBJ databases">
        <title>Draft genome sequence of rust myrtle Austropuccinia psidii MF-1, a brazilian biotype.</title>
        <authorList>
            <person name="Quecine M.C."/>
            <person name="Pachon D.M.R."/>
            <person name="Bonatelli M.L."/>
            <person name="Correr F.H."/>
            <person name="Franceschini L.M."/>
            <person name="Leite T.F."/>
            <person name="Margarido G.R.A."/>
            <person name="Almeida C.A."/>
            <person name="Ferrarezi J.A."/>
            <person name="Labate C.A."/>
        </authorList>
    </citation>
    <scope>NUCLEOTIDE SEQUENCE</scope>
    <source>
        <strain evidence="2">MF-1</strain>
    </source>
</reference>
<feature type="region of interest" description="Disordered" evidence="1">
    <location>
        <begin position="89"/>
        <end position="143"/>
    </location>
</feature>
<feature type="compositionally biased region" description="Polar residues" evidence="1">
    <location>
        <begin position="115"/>
        <end position="131"/>
    </location>
</feature>
<protein>
    <submittedName>
        <fullName evidence="2">Uncharacterized protein</fullName>
    </submittedName>
</protein>
<name>A0A9Q3GBQ3_9BASI</name>
<comment type="caution">
    <text evidence="2">The sequence shown here is derived from an EMBL/GenBank/DDBJ whole genome shotgun (WGS) entry which is preliminary data.</text>
</comment>
<evidence type="ECO:0000313" key="2">
    <source>
        <dbReference type="EMBL" id="MBW0461723.1"/>
    </source>
</evidence>
<dbReference type="AlphaFoldDB" id="A0A9Q3GBQ3"/>
<evidence type="ECO:0000313" key="3">
    <source>
        <dbReference type="Proteomes" id="UP000765509"/>
    </source>
</evidence>
<proteinExistence type="predicted"/>
<keyword evidence="3" id="KW-1185">Reference proteome</keyword>
<dbReference type="Proteomes" id="UP000765509">
    <property type="component" value="Unassembled WGS sequence"/>
</dbReference>
<sequence length="295" mass="34402">MSKFEPTTHETHISKENEWHQLQTKKEQDEFVKSHGVQWSILNKLDYWRPIEFCGIDIIHCLILGDIKDYCISFLKMGLTGHEKVKNEDKNDLPQLNRPKKQTLTKANLSHIRPPTSQRHQCSSEVSTSKSEQTEKRNRTKSSRPFYSRKFDFKDFQTLKAAEWKILITLYLPLALLPIWSAQIPHREERVNCPGNFLHKDLLLKSLISLPKLTNMLLKTSTHEEDLDKIERTTHISHQTLHLGWSMINSKPNLHLTQHLPKVNEELGTPSCLAAWAYERMNHTFGDIPQNNKPC</sequence>
<dbReference type="EMBL" id="AVOT02000211">
    <property type="protein sequence ID" value="MBW0461723.1"/>
    <property type="molecule type" value="Genomic_DNA"/>
</dbReference>
<evidence type="ECO:0000256" key="1">
    <source>
        <dbReference type="SAM" id="MobiDB-lite"/>
    </source>
</evidence>
<accession>A0A9Q3GBQ3</accession>
<gene>
    <name evidence="2" type="ORF">O181_001438</name>
</gene>
<organism evidence="2 3">
    <name type="scientific">Austropuccinia psidii MF-1</name>
    <dbReference type="NCBI Taxonomy" id="1389203"/>
    <lineage>
        <taxon>Eukaryota</taxon>
        <taxon>Fungi</taxon>
        <taxon>Dikarya</taxon>
        <taxon>Basidiomycota</taxon>
        <taxon>Pucciniomycotina</taxon>
        <taxon>Pucciniomycetes</taxon>
        <taxon>Pucciniales</taxon>
        <taxon>Sphaerophragmiaceae</taxon>
        <taxon>Austropuccinia</taxon>
    </lineage>
</organism>
<dbReference type="OrthoDB" id="3247418at2759"/>